<proteinExistence type="predicted"/>
<gene>
    <name evidence="2" type="ORF">CWC46_19530</name>
    <name evidence="3" type="ORF">Ser39006_019530</name>
</gene>
<dbReference type="GO" id="GO:0044010">
    <property type="term" value="P:single-species biofilm formation"/>
    <property type="evidence" value="ECO:0007669"/>
    <property type="project" value="TreeGrafter"/>
</dbReference>
<dbReference type="AlphaFoldDB" id="A0A2I5TDF6"/>
<reference evidence="3" key="4">
    <citation type="submission" date="2017-11" db="EMBL/GenBank/DDBJ databases">
        <title>Complete genome sequence of Serratia sp. ATCC 39006.</title>
        <authorList>
            <person name="Hampton H.G."/>
            <person name="Jackson S.A."/>
            <person name="Jauregui R."/>
            <person name="Poulter G.T.M."/>
            <person name="Salmond G.P.C."/>
            <person name="Fineran P.C."/>
        </authorList>
    </citation>
    <scope>NUCLEOTIDE SEQUENCE</scope>
    <source>
        <strain evidence="3">ATCC 39006</strain>
    </source>
</reference>
<dbReference type="OrthoDB" id="8794567at2"/>
<dbReference type="Gene3D" id="1.20.1440.40">
    <property type="entry name" value="YqcC-like"/>
    <property type="match status" value="1"/>
</dbReference>
<protein>
    <recommendedName>
        <fullName evidence="1">YqcC-like domain-containing protein</fullName>
    </recommendedName>
</protein>
<dbReference type="EMBL" id="CP025085">
    <property type="protein sequence ID" value="AUH02610.1"/>
    <property type="molecule type" value="Genomic_DNA"/>
</dbReference>
<organism evidence="3 4">
    <name type="scientific">Serratia sp. (strain ATCC 39006)</name>
    <name type="common">Prodigiosinella confusarubida</name>
    <dbReference type="NCBI Taxonomy" id="104623"/>
    <lineage>
        <taxon>Bacteria</taxon>
        <taxon>Pseudomonadati</taxon>
        <taxon>Pseudomonadota</taxon>
        <taxon>Gammaproteobacteria</taxon>
        <taxon>Enterobacterales</taxon>
        <taxon>Pectobacteriaceae</taxon>
        <taxon>Prodigiosinella</taxon>
    </lineage>
</organism>
<dbReference type="PANTHER" id="PTHR39586">
    <property type="entry name" value="CYTOPLASMIC PROTEIN-RELATED"/>
    <property type="match status" value="1"/>
</dbReference>
<evidence type="ECO:0000259" key="1">
    <source>
        <dbReference type="Pfam" id="PF04287"/>
    </source>
</evidence>
<feature type="domain" description="YqcC-like" evidence="1">
    <location>
        <begin position="6"/>
        <end position="102"/>
    </location>
</feature>
<dbReference type="RefSeq" id="WP_037380683.1">
    <property type="nucleotide sequence ID" value="NZ_CP025084.1"/>
</dbReference>
<dbReference type="Proteomes" id="UP000017700">
    <property type="component" value="Chromosome"/>
</dbReference>
<dbReference type="Proteomes" id="UP000233778">
    <property type="component" value="Chromosome"/>
</dbReference>
<dbReference type="PANTHER" id="PTHR39586:SF1">
    <property type="entry name" value="CYTOPLASMIC PROTEIN"/>
    <property type="match status" value="1"/>
</dbReference>
<dbReference type="STRING" id="104623.Ser39006_01597"/>
<dbReference type="KEGG" id="sera:Ser39006_019530"/>
<dbReference type="PIRSF" id="PIRSF006257">
    <property type="entry name" value="UCP006257"/>
    <property type="match status" value="1"/>
</dbReference>
<dbReference type="KEGG" id="serq:CWC46_19530"/>
<reference evidence="3 4" key="1">
    <citation type="journal article" date="2013" name="Genome Announc.">
        <title>Draft genome sequence of Serratia sp. strain ATCC 39006, a model bacterium for analysis of the biosynthesis and regulation of prodigiosin, a carbapenem, and gas vesicles.</title>
        <authorList>
            <person name="Fineran P.C."/>
            <person name="Iglesias Cans M.C."/>
            <person name="Ramsay J.P."/>
            <person name="Wilf N.M."/>
            <person name="Cossyleon D."/>
            <person name="McNeil M.B."/>
            <person name="Williamson N.R."/>
            <person name="Monson R.E."/>
            <person name="Becher S.A."/>
            <person name="Stanton J.A."/>
            <person name="Brugger K."/>
            <person name="Brown S.D."/>
            <person name="Salmond G.P."/>
        </authorList>
    </citation>
    <scope>NUCLEOTIDE SEQUENCE [LARGE SCALE GENOMIC DNA]</scope>
    <source>
        <strain evidence="3">ATCC 39006</strain>
        <strain evidence="4">ATCC 39006 / SC 11482</strain>
    </source>
</reference>
<reference evidence="2 5" key="3">
    <citation type="submission" date="2017-11" db="EMBL/GenBank/DDBJ databases">
        <title>Complete genome sequence of Serratia sp. ATCC 39006 LacA.</title>
        <authorList>
            <person name="Hampton H.G."/>
            <person name="Jackson S.A."/>
            <person name="Jauregui R."/>
            <person name="Poulter G.T.M."/>
            <person name="Salmond G.P.C."/>
            <person name="Fineran P.C."/>
        </authorList>
    </citation>
    <scope>NUCLEOTIDE SEQUENCE [LARGE SCALE GENOMIC DNA]</scope>
    <source>
        <strain evidence="2 5">ATCC 39006</strain>
    </source>
</reference>
<dbReference type="SUPFAM" id="SSF158452">
    <property type="entry name" value="YqcC-like"/>
    <property type="match status" value="1"/>
</dbReference>
<evidence type="ECO:0000313" key="2">
    <source>
        <dbReference type="EMBL" id="AUH02610.1"/>
    </source>
</evidence>
<name>A0A2I5TDF6_SERS3</name>
<evidence type="ECO:0000313" key="4">
    <source>
        <dbReference type="Proteomes" id="UP000017700"/>
    </source>
</evidence>
<dbReference type="EMBL" id="CP025084">
    <property type="protein sequence ID" value="AUH06924.1"/>
    <property type="molecule type" value="Genomic_DNA"/>
</dbReference>
<dbReference type="InterPro" id="IPR036814">
    <property type="entry name" value="YqcC-like_sf"/>
</dbReference>
<reference evidence="3" key="2">
    <citation type="submission" date="2013-09" db="EMBL/GenBank/DDBJ databases">
        <authorList>
            <person name="Wang G."/>
            <person name="Yang Y."/>
            <person name="Su Y."/>
        </authorList>
    </citation>
    <scope>NUCLEOTIDE SEQUENCE</scope>
    <source>
        <strain evidence="3">ATCC 39006</strain>
    </source>
</reference>
<dbReference type="Pfam" id="PF04287">
    <property type="entry name" value="DUF446"/>
    <property type="match status" value="1"/>
</dbReference>
<sequence>MSVEIQLRQALFETERVLKESPFWQSSPPDSTAFNSAEPFCIDTMRPEQWLQWVLLPRMHRLLDSNAPLPSRFSLLPYFEEALDDTLEGVKPLLFELGRLDVLLSGQSDA</sequence>
<evidence type="ECO:0000313" key="3">
    <source>
        <dbReference type="EMBL" id="AUH06924.1"/>
    </source>
</evidence>
<dbReference type="InterPro" id="IPR007384">
    <property type="entry name" value="UCP006257"/>
</dbReference>
<accession>A0A2I5TDF6</accession>
<keyword evidence="4" id="KW-1185">Reference proteome</keyword>
<evidence type="ECO:0000313" key="5">
    <source>
        <dbReference type="Proteomes" id="UP000233778"/>
    </source>
</evidence>
<dbReference type="InterPro" id="IPR023376">
    <property type="entry name" value="YqcC-like_dom"/>
</dbReference>